<reference evidence="2" key="2">
    <citation type="submission" date="2020-09" db="EMBL/GenBank/DDBJ databases">
        <authorList>
            <person name="Sun Q."/>
            <person name="Ohkuma M."/>
        </authorList>
    </citation>
    <scope>NUCLEOTIDE SEQUENCE</scope>
    <source>
        <strain evidence="2">JCM 3035</strain>
    </source>
</reference>
<feature type="domain" description="DUF3887" evidence="1">
    <location>
        <begin position="115"/>
        <end position="205"/>
    </location>
</feature>
<evidence type="ECO:0000259" key="1">
    <source>
        <dbReference type="Pfam" id="PF13026"/>
    </source>
</evidence>
<dbReference type="InterPro" id="IPR024981">
    <property type="entry name" value="DUF3887"/>
</dbReference>
<gene>
    <name evidence="2" type="ORF">GCM10010094_46460</name>
</gene>
<organism evidence="2 3">
    <name type="scientific">Streptomyces flaveus</name>
    <dbReference type="NCBI Taxonomy" id="66370"/>
    <lineage>
        <taxon>Bacteria</taxon>
        <taxon>Bacillati</taxon>
        <taxon>Actinomycetota</taxon>
        <taxon>Actinomycetes</taxon>
        <taxon>Kitasatosporales</taxon>
        <taxon>Streptomycetaceae</taxon>
        <taxon>Streptomyces</taxon>
        <taxon>Streptomyces aurantiacus group</taxon>
    </lineage>
</organism>
<evidence type="ECO:0000313" key="2">
    <source>
        <dbReference type="EMBL" id="GGK79877.1"/>
    </source>
</evidence>
<reference evidence="2" key="1">
    <citation type="journal article" date="2014" name="Int. J. Syst. Evol. Microbiol.">
        <title>Complete genome sequence of Corynebacterium casei LMG S-19264T (=DSM 44701T), isolated from a smear-ripened cheese.</title>
        <authorList>
            <consortium name="US DOE Joint Genome Institute (JGI-PGF)"/>
            <person name="Walter F."/>
            <person name="Albersmeier A."/>
            <person name="Kalinowski J."/>
            <person name="Ruckert C."/>
        </authorList>
    </citation>
    <scope>NUCLEOTIDE SEQUENCE</scope>
    <source>
        <strain evidence="2">JCM 3035</strain>
    </source>
</reference>
<keyword evidence="3" id="KW-1185">Reference proteome</keyword>
<dbReference type="AlphaFoldDB" id="A0A917R002"/>
<dbReference type="Gene3D" id="3.10.450.590">
    <property type="match status" value="1"/>
</dbReference>
<dbReference type="Pfam" id="PF13026">
    <property type="entry name" value="DUF3887"/>
    <property type="match status" value="1"/>
</dbReference>
<dbReference type="Proteomes" id="UP000637788">
    <property type="component" value="Unassembled WGS sequence"/>
</dbReference>
<evidence type="ECO:0000313" key="3">
    <source>
        <dbReference type="Proteomes" id="UP000637788"/>
    </source>
</evidence>
<proteinExistence type="predicted"/>
<protein>
    <recommendedName>
        <fullName evidence="1">DUF3887 domain-containing protein</fullName>
    </recommendedName>
</protein>
<sequence length="214" mass="22893">MHPLQVTDPSPPLSSLSALLAEQASVLAASVGSPVVPPAYLDLVRRAQGVDVLAGQVLTLCVQQCRDAGHTWQEIGDVLGVTRQAVFQRFGKPIDPRTGEPMDKTVRMTDAAERAVEIVTDILEGRMDKARRSFNSEVLAAFTDEVRGEALATVVGLVGAFEGFGGAEPFVRNIGDHTVVDVPLHYEAADMKARIAFDADEKVAGIFFLAPEAP</sequence>
<dbReference type="EMBL" id="BMPQ01000011">
    <property type="protein sequence ID" value="GGK79877.1"/>
    <property type="molecule type" value="Genomic_DNA"/>
</dbReference>
<accession>A0A917R002</accession>
<name>A0A917R002_9ACTN</name>
<comment type="caution">
    <text evidence="2">The sequence shown here is derived from an EMBL/GenBank/DDBJ whole genome shotgun (WGS) entry which is preliminary data.</text>
</comment>